<evidence type="ECO:0000313" key="2">
    <source>
        <dbReference type="EMBL" id="VDN06175.1"/>
    </source>
</evidence>
<dbReference type="OrthoDB" id="5860861at2759"/>
<reference evidence="2 3" key="2">
    <citation type="submission" date="2018-11" db="EMBL/GenBank/DDBJ databases">
        <authorList>
            <consortium name="Pathogen Informatics"/>
        </authorList>
    </citation>
    <scope>NUCLEOTIDE SEQUENCE [LARGE SCALE GENOMIC DNA]</scope>
</reference>
<name>A0A0N5D6F2_THECL</name>
<evidence type="ECO:0000256" key="1">
    <source>
        <dbReference type="SAM" id="MobiDB-lite"/>
    </source>
</evidence>
<dbReference type="EMBL" id="UYYF01004656">
    <property type="protein sequence ID" value="VDN06175.1"/>
    <property type="molecule type" value="Genomic_DNA"/>
</dbReference>
<sequence length="285" mass="31920">METANNPNPQHYWIVQQVNQLPRLATYEQYDPIAKPRFRLNNMIREHERAQLSWLTGRDAHSQLFFTPPRAHLLHWTSNQPTMLNNRQYRGITSTDQQQLPPIYYPNIRTMQPTAYQSNNLQHILVQPASFAQFGYIPMSTMLSAIHSILSILKETIDSKNGNAESNSVTASGEEKENSLPDDGGVETEEAENKNGTMLVHKLTALEKKSKSEIDKNYASSGMTSTSVNESATDDGSNLLESLLRGRLDKIDWIGSLLGTNQLPNKEEGSAFAEIFQGGIFGPAN</sequence>
<feature type="region of interest" description="Disordered" evidence="1">
    <location>
        <begin position="160"/>
        <end position="198"/>
    </location>
</feature>
<dbReference type="AlphaFoldDB" id="A0A0N5D6F2"/>
<evidence type="ECO:0000313" key="4">
    <source>
        <dbReference type="WBParaSite" id="TCLT_0000861101-mRNA-1"/>
    </source>
</evidence>
<reference evidence="4" key="1">
    <citation type="submission" date="2017-02" db="UniProtKB">
        <authorList>
            <consortium name="WormBaseParasite"/>
        </authorList>
    </citation>
    <scope>IDENTIFICATION</scope>
</reference>
<protein>
    <submittedName>
        <fullName evidence="2 4">Uncharacterized protein</fullName>
    </submittedName>
</protein>
<keyword evidence="3" id="KW-1185">Reference proteome</keyword>
<gene>
    <name evidence="2" type="ORF">TCLT_LOCUS8600</name>
</gene>
<evidence type="ECO:0000313" key="3">
    <source>
        <dbReference type="Proteomes" id="UP000276776"/>
    </source>
</evidence>
<dbReference type="Proteomes" id="UP000276776">
    <property type="component" value="Unassembled WGS sequence"/>
</dbReference>
<accession>A0A0N5D6F2</accession>
<feature type="compositionally biased region" description="Polar residues" evidence="1">
    <location>
        <begin position="160"/>
        <end position="171"/>
    </location>
</feature>
<organism evidence="4">
    <name type="scientific">Thelazia callipaeda</name>
    <name type="common">Oriental eyeworm</name>
    <name type="synonym">Parasitic nematode</name>
    <dbReference type="NCBI Taxonomy" id="103827"/>
    <lineage>
        <taxon>Eukaryota</taxon>
        <taxon>Metazoa</taxon>
        <taxon>Ecdysozoa</taxon>
        <taxon>Nematoda</taxon>
        <taxon>Chromadorea</taxon>
        <taxon>Rhabditida</taxon>
        <taxon>Spirurina</taxon>
        <taxon>Spiruromorpha</taxon>
        <taxon>Thelazioidea</taxon>
        <taxon>Thelaziidae</taxon>
        <taxon>Thelazia</taxon>
    </lineage>
</organism>
<proteinExistence type="predicted"/>
<dbReference type="WBParaSite" id="TCLT_0000861101-mRNA-1">
    <property type="protein sequence ID" value="TCLT_0000861101-mRNA-1"/>
    <property type="gene ID" value="TCLT_0000861101"/>
</dbReference>